<reference evidence="5 6" key="2">
    <citation type="submission" date="2018-11" db="EMBL/GenBank/DDBJ databases">
        <authorList>
            <consortium name="Pathogen Informatics"/>
        </authorList>
    </citation>
    <scope>NUCLEOTIDE SEQUENCE [LARGE SCALE GENOMIC DNA]</scope>
</reference>
<dbReference type="GO" id="GO:0006355">
    <property type="term" value="P:regulation of DNA-templated transcription"/>
    <property type="evidence" value="ECO:0007669"/>
    <property type="project" value="InterPro"/>
</dbReference>
<sequence length="88" mass="9922">MEVEQRRTTQQSEETRLKTSFIANVVVRSLSRYYSLGAFKDKAIFKEVARELTRRLVKSGISDDDGKCSLLVVFSLMVTGIGTSFIIV</sequence>
<keyword evidence="6" id="KW-1185">Reference proteome</keyword>
<dbReference type="Gene3D" id="1.10.1740.100">
    <property type="entry name" value="Set2, Rpb1 interacting domain"/>
    <property type="match status" value="1"/>
</dbReference>
<proteinExistence type="predicted"/>
<dbReference type="STRING" id="6205.A0A0R3WYV0"/>
<gene>
    <name evidence="5" type="ORF">TTAC_LOCUS5925</name>
</gene>
<dbReference type="InterPro" id="IPR038190">
    <property type="entry name" value="SRI_sf"/>
</dbReference>
<feature type="transmembrane region" description="Helical" evidence="3">
    <location>
        <begin position="68"/>
        <end position="87"/>
    </location>
</feature>
<reference evidence="7" key="1">
    <citation type="submission" date="2017-02" db="UniProtKB">
        <authorList>
            <consortium name="WormBaseParasite"/>
        </authorList>
    </citation>
    <scope>IDENTIFICATION</scope>
</reference>
<keyword evidence="3" id="KW-0472">Membrane</keyword>
<name>A0A0R3WYV0_HYDTA</name>
<keyword evidence="2" id="KW-0539">Nucleus</keyword>
<dbReference type="InterPro" id="IPR013257">
    <property type="entry name" value="SRI"/>
</dbReference>
<dbReference type="Proteomes" id="UP000274429">
    <property type="component" value="Unassembled WGS sequence"/>
</dbReference>
<evidence type="ECO:0000313" key="6">
    <source>
        <dbReference type="Proteomes" id="UP000274429"/>
    </source>
</evidence>
<dbReference type="WBParaSite" id="TTAC_0000594001-mRNA-1">
    <property type="protein sequence ID" value="TTAC_0000594001-mRNA-1"/>
    <property type="gene ID" value="TTAC_0000594001"/>
</dbReference>
<evidence type="ECO:0000256" key="2">
    <source>
        <dbReference type="ARBA" id="ARBA00023242"/>
    </source>
</evidence>
<organism evidence="7">
    <name type="scientific">Hydatigena taeniaeformis</name>
    <name type="common">Feline tapeworm</name>
    <name type="synonym">Taenia taeniaeformis</name>
    <dbReference type="NCBI Taxonomy" id="6205"/>
    <lineage>
        <taxon>Eukaryota</taxon>
        <taxon>Metazoa</taxon>
        <taxon>Spiralia</taxon>
        <taxon>Lophotrochozoa</taxon>
        <taxon>Platyhelminthes</taxon>
        <taxon>Cestoda</taxon>
        <taxon>Eucestoda</taxon>
        <taxon>Cyclophyllidea</taxon>
        <taxon>Taeniidae</taxon>
        <taxon>Hydatigera</taxon>
    </lineage>
</organism>
<comment type="subcellular location">
    <subcellularLocation>
        <location evidence="1">Nucleus</location>
    </subcellularLocation>
</comment>
<evidence type="ECO:0000313" key="7">
    <source>
        <dbReference type="WBParaSite" id="TTAC_0000594001-mRNA-1"/>
    </source>
</evidence>
<evidence type="ECO:0000259" key="4">
    <source>
        <dbReference type="Pfam" id="PF08236"/>
    </source>
</evidence>
<protein>
    <submittedName>
        <fullName evidence="7">DUF4244 domain-containing protein</fullName>
    </submittedName>
</protein>
<accession>A0A0R3WYV0</accession>
<dbReference type="Pfam" id="PF08236">
    <property type="entry name" value="SRI"/>
    <property type="match status" value="1"/>
</dbReference>
<evidence type="ECO:0000256" key="3">
    <source>
        <dbReference type="SAM" id="Phobius"/>
    </source>
</evidence>
<keyword evidence="3" id="KW-0812">Transmembrane</keyword>
<evidence type="ECO:0000313" key="5">
    <source>
        <dbReference type="EMBL" id="VDM27984.1"/>
    </source>
</evidence>
<feature type="domain" description="Set2 Rpb1 interacting" evidence="4">
    <location>
        <begin position="21"/>
        <end position="59"/>
    </location>
</feature>
<dbReference type="AlphaFoldDB" id="A0A0R3WYV0"/>
<evidence type="ECO:0000256" key="1">
    <source>
        <dbReference type="ARBA" id="ARBA00004123"/>
    </source>
</evidence>
<dbReference type="EMBL" id="UYWX01009756">
    <property type="protein sequence ID" value="VDM27984.1"/>
    <property type="molecule type" value="Genomic_DNA"/>
</dbReference>
<keyword evidence="3" id="KW-1133">Transmembrane helix</keyword>
<dbReference type="GO" id="GO:0005694">
    <property type="term" value="C:chromosome"/>
    <property type="evidence" value="ECO:0007669"/>
    <property type="project" value="InterPro"/>
</dbReference>